<dbReference type="PaxDb" id="29760-VIT_13s0047g00960.t01"/>
<keyword evidence="2" id="KW-1185">Reference proteome</keyword>
<dbReference type="HOGENOM" id="CLU_1790408_0_0_1"/>
<name>D7TF66_VITVI</name>
<dbReference type="Proteomes" id="UP000009183">
    <property type="component" value="Chromosome 13"/>
</dbReference>
<evidence type="ECO:0000313" key="1">
    <source>
        <dbReference type="EMBL" id="CBI29101.3"/>
    </source>
</evidence>
<dbReference type="EMBL" id="FN595767">
    <property type="protein sequence ID" value="CBI29101.3"/>
    <property type="molecule type" value="Genomic_DNA"/>
</dbReference>
<gene>
    <name evidence="1" type="ordered locus">VIT_13s0047g00960</name>
</gene>
<sequence>MRKHHCKMYKKRVAVHYPLLYHLKSVLHDHKDQGVLSISWTTHHRKNPDYGRDQQVEQTLNSKCKAIKLVTVVKSCSLVKFFNNKGKCKIHLMAPLVGNFNDVKLGYGELASAIAVNYYGSKINLTISFHIGDVGYLWPISQYWI</sequence>
<dbReference type="AlphaFoldDB" id="D7TF66"/>
<reference evidence="2" key="1">
    <citation type="journal article" date="2007" name="Nature">
        <title>The grapevine genome sequence suggests ancestral hexaploidization in major angiosperm phyla.</title>
        <authorList>
            <consortium name="The French-Italian Public Consortium for Grapevine Genome Characterization."/>
            <person name="Jaillon O."/>
            <person name="Aury J.-M."/>
            <person name="Noel B."/>
            <person name="Policriti A."/>
            <person name="Clepet C."/>
            <person name="Casagrande A."/>
            <person name="Choisne N."/>
            <person name="Aubourg S."/>
            <person name="Vitulo N."/>
            <person name="Jubin C."/>
            <person name="Vezzi A."/>
            <person name="Legeai F."/>
            <person name="Hugueney P."/>
            <person name="Dasilva C."/>
            <person name="Horner D."/>
            <person name="Mica E."/>
            <person name="Jublot D."/>
            <person name="Poulain J."/>
            <person name="Bruyere C."/>
            <person name="Billault A."/>
            <person name="Segurens B."/>
            <person name="Gouyvenoux M."/>
            <person name="Ugarte E."/>
            <person name="Cattonaro F."/>
            <person name="Anthouard V."/>
            <person name="Vico V."/>
            <person name="Del Fabbro C."/>
            <person name="Alaux M."/>
            <person name="Di Gaspero G."/>
            <person name="Dumas V."/>
            <person name="Felice N."/>
            <person name="Paillard S."/>
            <person name="Juman I."/>
            <person name="Moroldo M."/>
            <person name="Scalabrin S."/>
            <person name="Canaguier A."/>
            <person name="Le Clainche I."/>
            <person name="Malacrida G."/>
            <person name="Durand E."/>
            <person name="Pesole G."/>
            <person name="Laucou V."/>
            <person name="Chatelet P."/>
            <person name="Merdinoglu D."/>
            <person name="Delledonne M."/>
            <person name="Pezzotti M."/>
            <person name="Lecharny A."/>
            <person name="Scarpelli C."/>
            <person name="Artiguenave F."/>
            <person name="Pe M.E."/>
            <person name="Valle G."/>
            <person name="Morgante M."/>
            <person name="Caboche M."/>
            <person name="Adam-Blondon A.-F."/>
            <person name="Weissenbach J."/>
            <person name="Quetier F."/>
            <person name="Wincker P."/>
        </authorList>
    </citation>
    <scope>NUCLEOTIDE SEQUENCE [LARGE SCALE GENOMIC DNA]</scope>
    <source>
        <strain evidence="2">cv. Pinot noir / PN40024</strain>
    </source>
</reference>
<organism evidence="1 2">
    <name type="scientific">Vitis vinifera</name>
    <name type="common">Grape</name>
    <dbReference type="NCBI Taxonomy" id="29760"/>
    <lineage>
        <taxon>Eukaryota</taxon>
        <taxon>Viridiplantae</taxon>
        <taxon>Streptophyta</taxon>
        <taxon>Embryophyta</taxon>
        <taxon>Tracheophyta</taxon>
        <taxon>Spermatophyta</taxon>
        <taxon>Magnoliopsida</taxon>
        <taxon>eudicotyledons</taxon>
        <taxon>Gunneridae</taxon>
        <taxon>Pentapetalae</taxon>
        <taxon>rosids</taxon>
        <taxon>Vitales</taxon>
        <taxon>Vitaceae</taxon>
        <taxon>Viteae</taxon>
        <taxon>Vitis</taxon>
    </lineage>
</organism>
<protein>
    <submittedName>
        <fullName evidence="1">Uncharacterized protein</fullName>
    </submittedName>
</protein>
<evidence type="ECO:0000313" key="2">
    <source>
        <dbReference type="Proteomes" id="UP000009183"/>
    </source>
</evidence>
<proteinExistence type="predicted"/>
<accession>D7TF66</accession>
<dbReference type="InParanoid" id="D7TF66"/>